<dbReference type="EMBL" id="LNYY01000019">
    <property type="protein sequence ID" value="KTD68230.1"/>
    <property type="molecule type" value="Genomic_DNA"/>
</dbReference>
<dbReference type="Proteomes" id="UP000054926">
    <property type="component" value="Unassembled WGS sequence"/>
</dbReference>
<comment type="caution">
    <text evidence="1">The sequence shown here is derived from an EMBL/GenBank/DDBJ whole genome shotgun (WGS) entry which is preliminary data.</text>
</comment>
<keyword evidence="2" id="KW-1185">Reference proteome</keyword>
<gene>
    <name evidence="1" type="ORF">Lste_1388</name>
</gene>
<dbReference type="STRING" id="947033.Lste_1388"/>
<name>A0A0W0ZHC7_9GAMM</name>
<organism evidence="1 2">
    <name type="scientific">Legionella steelei</name>
    <dbReference type="NCBI Taxonomy" id="947033"/>
    <lineage>
        <taxon>Bacteria</taxon>
        <taxon>Pseudomonadati</taxon>
        <taxon>Pseudomonadota</taxon>
        <taxon>Gammaproteobacteria</taxon>
        <taxon>Legionellales</taxon>
        <taxon>Legionellaceae</taxon>
        <taxon>Legionella</taxon>
    </lineage>
</organism>
<dbReference type="PROSITE" id="PS51257">
    <property type="entry name" value="PROKAR_LIPOPROTEIN"/>
    <property type="match status" value="1"/>
</dbReference>
<dbReference type="RefSeq" id="WP_058510343.1">
    <property type="nucleotide sequence ID" value="NZ_DAIOMV010000001.1"/>
</dbReference>
<proteinExistence type="predicted"/>
<evidence type="ECO:0000313" key="2">
    <source>
        <dbReference type="Proteomes" id="UP000054926"/>
    </source>
</evidence>
<reference evidence="1 2" key="1">
    <citation type="submission" date="2015-11" db="EMBL/GenBank/DDBJ databases">
        <title>Genomic analysis of 38 Legionella species identifies large and diverse effector repertoires.</title>
        <authorList>
            <person name="Burstein D."/>
            <person name="Amaro F."/>
            <person name="Zusman T."/>
            <person name="Lifshitz Z."/>
            <person name="Cohen O."/>
            <person name="Gilbert J.A."/>
            <person name="Pupko T."/>
            <person name="Shuman H.A."/>
            <person name="Segal G."/>
        </authorList>
    </citation>
    <scope>NUCLEOTIDE SEQUENCE [LARGE SCALE GENOMIC DNA]</scope>
    <source>
        <strain evidence="1 2">IMVS3376</strain>
    </source>
</reference>
<protein>
    <submittedName>
        <fullName evidence="1">Uncharacterized protein</fullName>
    </submittedName>
</protein>
<dbReference type="AlphaFoldDB" id="A0A0W0ZHC7"/>
<sequence length="184" mass="21616">MKMSPIDINIETLILVTVWNQPNIFQGCFKISTLDSQHEEYLLFRCEVHNAQQKDFIEHEFCPENYHMTHLYIQEQKISLDQVYVAQESALYLLNYALYTTIKTMLINKPQKQQSLSMDDIFVDSLFEKIKPILNKETGWDESLKEIGFAVAMDFCPREKMGENAVQTLLMGFVNHDFIEKKIH</sequence>
<evidence type="ECO:0000313" key="1">
    <source>
        <dbReference type="EMBL" id="KTD68230.1"/>
    </source>
</evidence>
<dbReference type="PATRIC" id="fig|947033.5.peg.1477"/>
<accession>A0A0W0ZHC7</accession>